<feature type="compositionally biased region" description="Low complexity" evidence="1">
    <location>
        <begin position="243"/>
        <end position="252"/>
    </location>
</feature>
<evidence type="ECO:0000313" key="3">
    <source>
        <dbReference type="Proteomes" id="UP001154114"/>
    </source>
</evidence>
<gene>
    <name evidence="2" type="ORF">CINC_LOCUS4402</name>
</gene>
<accession>A0A9P0FTN9</accession>
<dbReference type="OrthoDB" id="8121249at2759"/>
<dbReference type="Gene3D" id="3.30.70.1820">
    <property type="entry name" value="L1 transposable element, RRM domain"/>
    <property type="match status" value="1"/>
</dbReference>
<protein>
    <submittedName>
        <fullName evidence="2">Uncharacterized protein</fullName>
    </submittedName>
</protein>
<organism evidence="2 3">
    <name type="scientific">Chrysodeixis includens</name>
    <name type="common">Soybean looper</name>
    <name type="synonym">Pseudoplusia includens</name>
    <dbReference type="NCBI Taxonomy" id="689277"/>
    <lineage>
        <taxon>Eukaryota</taxon>
        <taxon>Metazoa</taxon>
        <taxon>Ecdysozoa</taxon>
        <taxon>Arthropoda</taxon>
        <taxon>Hexapoda</taxon>
        <taxon>Insecta</taxon>
        <taxon>Pterygota</taxon>
        <taxon>Neoptera</taxon>
        <taxon>Endopterygota</taxon>
        <taxon>Lepidoptera</taxon>
        <taxon>Glossata</taxon>
        <taxon>Ditrysia</taxon>
        <taxon>Noctuoidea</taxon>
        <taxon>Noctuidae</taxon>
        <taxon>Plusiinae</taxon>
        <taxon>Chrysodeixis</taxon>
    </lineage>
</organism>
<keyword evidence="3" id="KW-1185">Reference proteome</keyword>
<name>A0A9P0FTN9_CHRIL</name>
<proteinExistence type="predicted"/>
<sequence length="252" mass="28051">MEALQETLSGMMTMFQNRMSNFEAELQKSTGTTHSTNTLAEDFILFKKFVVESLSCLQQQMKSLAQGIDNLDMRGRRKMLLIHGVAEQAKEDTVQLVAEVVRSHLKLADFSTTNVGRCHRMGRQAGTSKPRPIVCKLRDVGVRDSIWFAKTKLKGTGITVSEFLTSNRHQLFMSARDKLGVNKCWTKQGHIYVLGADGSRHRLRTTEDLMKIGADKETSTPQRTDSPLSSSSPTPAPKKARRAAAIAAAKRK</sequence>
<reference evidence="2" key="1">
    <citation type="submission" date="2021-12" db="EMBL/GenBank/DDBJ databases">
        <authorList>
            <person name="King R."/>
        </authorList>
    </citation>
    <scope>NUCLEOTIDE SEQUENCE</scope>
</reference>
<evidence type="ECO:0000313" key="2">
    <source>
        <dbReference type="EMBL" id="CAH0589213.1"/>
    </source>
</evidence>
<dbReference type="Proteomes" id="UP001154114">
    <property type="component" value="Chromosome 17"/>
</dbReference>
<evidence type="ECO:0000256" key="1">
    <source>
        <dbReference type="SAM" id="MobiDB-lite"/>
    </source>
</evidence>
<dbReference type="AlphaFoldDB" id="A0A9P0FTN9"/>
<dbReference type="EMBL" id="LR824020">
    <property type="protein sequence ID" value="CAH0589213.1"/>
    <property type="molecule type" value="Genomic_DNA"/>
</dbReference>
<feature type="region of interest" description="Disordered" evidence="1">
    <location>
        <begin position="211"/>
        <end position="252"/>
    </location>
</feature>